<dbReference type="Pfam" id="PF26526">
    <property type="entry name" value="DUF8175"/>
    <property type="match status" value="1"/>
</dbReference>
<dbReference type="EMBL" id="BAOQ01000031">
    <property type="protein sequence ID" value="GAC85211.1"/>
    <property type="molecule type" value="Genomic_DNA"/>
</dbReference>
<gene>
    <name evidence="4" type="ORF">GP2_031_00230</name>
</gene>
<evidence type="ECO:0000313" key="4">
    <source>
        <dbReference type="EMBL" id="GAC85211.1"/>
    </source>
</evidence>
<comment type="caution">
    <text evidence="4">The sequence shown here is derived from an EMBL/GenBank/DDBJ whole genome shotgun (WGS) entry which is preliminary data.</text>
</comment>
<evidence type="ECO:0000256" key="1">
    <source>
        <dbReference type="SAM" id="MobiDB-lite"/>
    </source>
</evidence>
<feature type="domain" description="DUF8175" evidence="3">
    <location>
        <begin position="88"/>
        <end position="265"/>
    </location>
</feature>
<name>A0ABQ0INS4_9ACTN</name>
<reference evidence="4 5" key="1">
    <citation type="submission" date="2013-02" db="EMBL/GenBank/DDBJ databases">
        <title>Whole genome shotgun sequence of Gordonia paraffinivorans NBRC 108238.</title>
        <authorList>
            <person name="Isaki-Nakamura S."/>
            <person name="Hosoyama A."/>
            <person name="Tsuchikane K."/>
            <person name="Ando Y."/>
            <person name="Baba S."/>
            <person name="Ohji S."/>
            <person name="Hamada M."/>
            <person name="Tamura T."/>
            <person name="Yamazoe A."/>
            <person name="Yamazaki S."/>
            <person name="Fujita N."/>
        </authorList>
    </citation>
    <scope>NUCLEOTIDE SEQUENCE [LARGE SCALE GENOMIC DNA]</scope>
    <source>
        <strain evidence="4 5">NBRC 108238</strain>
    </source>
</reference>
<feature type="region of interest" description="Disordered" evidence="1">
    <location>
        <begin position="47"/>
        <end position="77"/>
    </location>
</feature>
<dbReference type="Proteomes" id="UP000035021">
    <property type="component" value="Unassembled WGS sequence"/>
</dbReference>
<evidence type="ECO:0000259" key="3">
    <source>
        <dbReference type="Pfam" id="PF26526"/>
    </source>
</evidence>
<keyword evidence="2" id="KW-0812">Transmembrane</keyword>
<organism evidence="4 5">
    <name type="scientific">Gordonia paraffinivorans NBRC 108238</name>
    <dbReference type="NCBI Taxonomy" id="1223543"/>
    <lineage>
        <taxon>Bacteria</taxon>
        <taxon>Bacillati</taxon>
        <taxon>Actinomycetota</taxon>
        <taxon>Actinomycetes</taxon>
        <taxon>Mycobacteriales</taxon>
        <taxon>Gordoniaceae</taxon>
        <taxon>Gordonia</taxon>
    </lineage>
</organism>
<keyword evidence="5" id="KW-1185">Reference proteome</keyword>
<evidence type="ECO:0000256" key="2">
    <source>
        <dbReference type="SAM" id="Phobius"/>
    </source>
</evidence>
<evidence type="ECO:0000313" key="5">
    <source>
        <dbReference type="Proteomes" id="UP000035021"/>
    </source>
</evidence>
<keyword evidence="2" id="KW-0472">Membrane</keyword>
<feature type="transmembrane region" description="Helical" evidence="2">
    <location>
        <begin position="23"/>
        <end position="43"/>
    </location>
</feature>
<sequence>MALPGLTESETPTRRAWWKRPRVWATSVVVIVVVTSIAGVALLSDDEDNSQPRVAVPPPVSQEPSEPLPDGGPYTGSDVDVIGRGMRVPADPNGHVLEQTVRTSSPRLTQPISAPQGLEWQKVYGVPMPFSTSDGPTTISAEGVPSGFSRTPQGAALATLQILMRITYGPREVRQAVLDSSVIGSAELKNIVLNAPSEAQYQTVPAAVQILEDRYTEDSASVRWMFGPFPAPEEFPTTNGTVYHGGAIPAIWENGRWKVKLTEAVVSSELRDFEEYLDDPRWATTWF</sequence>
<keyword evidence="2" id="KW-1133">Transmembrane helix</keyword>
<dbReference type="InterPro" id="IPR058488">
    <property type="entry name" value="DUF8175"/>
</dbReference>
<protein>
    <recommendedName>
        <fullName evidence="3">DUF8175 domain-containing protein</fullName>
    </recommendedName>
</protein>
<proteinExistence type="predicted"/>
<accession>A0ABQ0INS4</accession>